<dbReference type="SUPFAM" id="SSF50249">
    <property type="entry name" value="Nucleic acid-binding proteins"/>
    <property type="match status" value="1"/>
</dbReference>
<dbReference type="PANTHER" id="PTHR11586:SF37">
    <property type="entry name" value="TRNA-BINDING DOMAIN-CONTAINING PROTEIN"/>
    <property type="match status" value="1"/>
</dbReference>
<keyword evidence="2 3" id="KW-0694">RNA-binding</keyword>
<dbReference type="InterPro" id="IPR002547">
    <property type="entry name" value="tRNA-bd_dom"/>
</dbReference>
<evidence type="ECO:0000313" key="5">
    <source>
        <dbReference type="EMBL" id="MBU3850821.1"/>
    </source>
</evidence>
<comment type="caution">
    <text evidence="5">The sequence shown here is derived from an EMBL/GenBank/DDBJ whole genome shotgun (WGS) entry which is preliminary data.</text>
</comment>
<dbReference type="AlphaFoldDB" id="A0A9E2L4K2"/>
<dbReference type="PANTHER" id="PTHR11586">
    <property type="entry name" value="TRNA-AMINOACYLATION COFACTOR ARC1 FAMILY MEMBER"/>
    <property type="match status" value="1"/>
</dbReference>
<proteinExistence type="predicted"/>
<organism evidence="5 6">
    <name type="scientific">Candidatus Treponema excrementipullorum</name>
    <dbReference type="NCBI Taxonomy" id="2838768"/>
    <lineage>
        <taxon>Bacteria</taxon>
        <taxon>Pseudomonadati</taxon>
        <taxon>Spirochaetota</taxon>
        <taxon>Spirochaetia</taxon>
        <taxon>Spirochaetales</taxon>
        <taxon>Treponemataceae</taxon>
        <taxon>Treponema</taxon>
    </lineage>
</organism>
<keyword evidence="1 3" id="KW-0820">tRNA-binding</keyword>
<gene>
    <name evidence="5" type="ORF">IAA16_09670</name>
</gene>
<dbReference type="EMBL" id="JAHLFV010000222">
    <property type="protein sequence ID" value="MBU3850821.1"/>
    <property type="molecule type" value="Genomic_DNA"/>
</dbReference>
<reference evidence="5" key="1">
    <citation type="journal article" date="2021" name="PeerJ">
        <title>Extensive microbial diversity within the chicken gut microbiome revealed by metagenomics and culture.</title>
        <authorList>
            <person name="Gilroy R."/>
            <person name="Ravi A."/>
            <person name="Getino M."/>
            <person name="Pursley I."/>
            <person name="Horton D.L."/>
            <person name="Alikhan N.F."/>
            <person name="Baker D."/>
            <person name="Gharbi K."/>
            <person name="Hall N."/>
            <person name="Watson M."/>
            <person name="Adriaenssens E.M."/>
            <person name="Foster-Nyarko E."/>
            <person name="Jarju S."/>
            <person name="Secka A."/>
            <person name="Antonio M."/>
            <person name="Oren A."/>
            <person name="Chaudhuri R.R."/>
            <person name="La Ragione R."/>
            <person name="Hildebrand F."/>
            <person name="Pallen M.J."/>
        </authorList>
    </citation>
    <scope>NUCLEOTIDE SEQUENCE</scope>
    <source>
        <strain evidence="5">Gambia15-2214</strain>
    </source>
</reference>
<dbReference type="Proteomes" id="UP000823914">
    <property type="component" value="Unassembled WGS sequence"/>
</dbReference>
<dbReference type="InterPro" id="IPR051270">
    <property type="entry name" value="Tyrosine-tRNA_ligase_regulator"/>
</dbReference>
<dbReference type="Pfam" id="PF01588">
    <property type="entry name" value="tRNA_bind"/>
    <property type="match status" value="1"/>
</dbReference>
<dbReference type="Gene3D" id="2.40.50.140">
    <property type="entry name" value="Nucleic acid-binding proteins"/>
    <property type="match status" value="1"/>
</dbReference>
<dbReference type="PROSITE" id="PS50886">
    <property type="entry name" value="TRBD"/>
    <property type="match status" value="1"/>
</dbReference>
<evidence type="ECO:0000256" key="1">
    <source>
        <dbReference type="ARBA" id="ARBA00022555"/>
    </source>
</evidence>
<evidence type="ECO:0000259" key="4">
    <source>
        <dbReference type="PROSITE" id="PS50886"/>
    </source>
</evidence>
<evidence type="ECO:0000313" key="6">
    <source>
        <dbReference type="Proteomes" id="UP000823914"/>
    </source>
</evidence>
<sequence>MEQNTQETELSLAEQFRNRVVLKVAKIIKVEQHPNGEFLFILTLEVGDEEPRQIVSSIVPFYKAEELQDKHIVIVYNLKPANFRGVRSNGMLLAAADPTVTDRETCEVLFAPQFEPGTQLEPEGLEPLEEKLCYVKPDKFFSFPLTTQDGFVMIDGKKIGADGKYLTAEVYKNGTVG</sequence>
<evidence type="ECO:0000256" key="3">
    <source>
        <dbReference type="PROSITE-ProRule" id="PRU00209"/>
    </source>
</evidence>
<reference evidence="5" key="2">
    <citation type="submission" date="2021-04" db="EMBL/GenBank/DDBJ databases">
        <authorList>
            <person name="Gilroy R."/>
        </authorList>
    </citation>
    <scope>NUCLEOTIDE SEQUENCE</scope>
    <source>
        <strain evidence="5">Gambia15-2214</strain>
    </source>
</reference>
<evidence type="ECO:0000256" key="2">
    <source>
        <dbReference type="ARBA" id="ARBA00022884"/>
    </source>
</evidence>
<name>A0A9E2L4K2_9SPIR</name>
<accession>A0A9E2L4K2</accession>
<dbReference type="GO" id="GO:0000049">
    <property type="term" value="F:tRNA binding"/>
    <property type="evidence" value="ECO:0007669"/>
    <property type="project" value="UniProtKB-UniRule"/>
</dbReference>
<protein>
    <recommendedName>
        <fullName evidence="4">tRNA-binding domain-containing protein</fullName>
    </recommendedName>
</protein>
<feature type="domain" description="TRNA-binding" evidence="4">
    <location>
        <begin position="16"/>
        <end position="121"/>
    </location>
</feature>
<dbReference type="InterPro" id="IPR012340">
    <property type="entry name" value="NA-bd_OB-fold"/>
</dbReference>